<dbReference type="AlphaFoldDB" id="A0A4D9DGW6"/>
<dbReference type="EMBL" id="SDOX01000002">
    <property type="protein sequence ID" value="TFJ88088.1"/>
    <property type="molecule type" value="Genomic_DNA"/>
</dbReference>
<evidence type="ECO:0000313" key="1">
    <source>
        <dbReference type="EMBL" id="TFJ88088.1"/>
    </source>
</evidence>
<reference evidence="1 2" key="1">
    <citation type="submission" date="2019-01" db="EMBL/GenBank/DDBJ databases">
        <title>Nuclear Genome Assembly of the Microalgal Biofuel strain Nannochloropsis salina CCMP1776.</title>
        <authorList>
            <person name="Hovde B."/>
        </authorList>
    </citation>
    <scope>NUCLEOTIDE SEQUENCE [LARGE SCALE GENOMIC DNA]</scope>
    <source>
        <strain evidence="1 2">CCMP1776</strain>
    </source>
</reference>
<dbReference type="Proteomes" id="UP000355283">
    <property type="component" value="Unassembled WGS sequence"/>
</dbReference>
<evidence type="ECO:0000313" key="2">
    <source>
        <dbReference type="Proteomes" id="UP000355283"/>
    </source>
</evidence>
<organism evidence="1 2">
    <name type="scientific">Nannochloropsis salina CCMP1776</name>
    <dbReference type="NCBI Taxonomy" id="1027361"/>
    <lineage>
        <taxon>Eukaryota</taxon>
        <taxon>Sar</taxon>
        <taxon>Stramenopiles</taxon>
        <taxon>Ochrophyta</taxon>
        <taxon>Eustigmatophyceae</taxon>
        <taxon>Eustigmatales</taxon>
        <taxon>Monodopsidaceae</taxon>
        <taxon>Microchloropsis</taxon>
        <taxon>Microchloropsis salina</taxon>
    </lineage>
</organism>
<keyword evidence="2" id="KW-1185">Reference proteome</keyword>
<comment type="caution">
    <text evidence="1">The sequence shown here is derived from an EMBL/GenBank/DDBJ whole genome shotgun (WGS) entry which is preliminary data.</text>
</comment>
<dbReference type="OrthoDB" id="10430984at2759"/>
<name>A0A4D9DGW6_9STRA</name>
<sequence>MWMATRAQLARFMAHPYWKKEITSTTTLAADMGMGYPERTAVMNLLINVPEGFRSICMVPFILSDQGDGILKPTLPSVARVEHMRNGYSSEPGPLRKIHVHLAITGDVLLPRESEMKAKEEAGGNVS</sequence>
<protein>
    <submittedName>
        <fullName evidence="1">Uncharacterized protein</fullName>
    </submittedName>
</protein>
<proteinExistence type="predicted"/>
<gene>
    <name evidence="1" type="ORF">NSK_000442</name>
</gene>
<accession>A0A4D9DGW6</accession>